<reference evidence="11" key="3">
    <citation type="submission" date="2025-09" db="UniProtKB">
        <authorList>
            <consortium name="Ensembl"/>
        </authorList>
    </citation>
    <scope>IDENTIFICATION</scope>
</reference>
<dbReference type="SUPFAM" id="SSF48371">
    <property type="entry name" value="ARM repeat"/>
    <property type="match status" value="1"/>
</dbReference>
<reference evidence="11" key="2">
    <citation type="submission" date="2025-08" db="UniProtKB">
        <authorList>
            <consortium name="Ensembl"/>
        </authorList>
    </citation>
    <scope>IDENTIFICATION</scope>
</reference>
<dbReference type="SUPFAM" id="SSF50978">
    <property type="entry name" value="WD40 repeat-like"/>
    <property type="match status" value="1"/>
</dbReference>
<sequence length="2703" mass="304151">SSSSQASLPLWLLLPSHPSLGIKDPDYLKLWLEIFIGSYERCLDVDFEKPEEVPPVLTLLPDNILQVLRHQLLQCVQKASDGLEPEQQNLALLLLKFLIIICRNLSNVEEIGTCSYINHIITMTTLYIQQLKSKTKEKEMVDQSQAEEFVRHALAFCESLYDPYPNIQLTWEQLGTVERSRQKYKAAPLTVEFVPFFYQCFQESEHLKESLKCCLLHLFGAIVAGDQRNALLAISPATMEVLMRVLADCSMGSCSSEEGEDWDSEAPDRKALLTLGCLREVVQRLLAASSDQRQVEIASVLENYFKLLNSDPAAVVAARQQQQHWESRFVALQVNMLDTIRDMFLCSDRPVLQAIFLNSNCFEHLTRLLQNSKVFQGRLDSLAVATIKALTTVMHKSPAAKEVFKERIGYNHLYEVLTSLGQPSRHLLKELMNMAVEGEHTSVGLLGISNVEPLLLLVQWLPELDSSEQQLFTADWLRRLSCLNRQTRATCVNAAMVMRALASLDRHQRLHRACAESLLGLLGSLGSQSLSARELLGFLHFLRPSESAQAHPHVGPALKALLTMVRKQGLESAMQYFDLSPSMAGIVVPTVQRWPGSAFSFLAWLSLDQDQLGPPSKDKRKQLYSFFTPGGTGFEAFISSAGTLVVAVCTKKEYVTVMLPDYCFCDSLWHSIGVVHVPGKRPFGQSLVYIYVDGQQKLSATLKYPTMTEPFISCCIGSAGNRTTTPPPSQIPDPPFSSATTPTTRSSLGGILSPQTWGGLLGGKSESVTKLISAGTQDSEWGSPTSLQGQLGSVMVFHEPLQPNHIKAICSAGPNCISPFKAQESEVGDLYTKLLLHYSPKACRNPICLDLSPNMLHGRLTGNKVVNWDIKDMINCVGGLTVLFPILEQLALVTPDQQSSDPAAGSDFITPDVTTPADGDWVILPSNRASEARLEKNLVATFLLVLKHFLQRHPINQENLLHSHGVATLGALLQKVSLGHVDVSVLVAVQLLIEQVTCEKNQALLQQLHTHLLFNFNIWNKGDFPLRIGHIQYMSTVIKDNRKQFRKKCGVQFLFDTVRLYYGNKESDLSEDDIRTIRASLCGLVKYYISKGMSQDEMHSILGYIAAIGEEDQLCGLLELLLSLLQSSPARDQLFLLLFEPGAADSCYALLLNNKHSDRLRELVFKLFERMLRCDRVYEKNKQRLRLREAGYAGLSLLFSELHITPTLIRCLLNQVLHTDPVVNYKDLMSLVQLTHRAGPSVRLIVCKRVYQLLQSQQDAAVQISRQQCWQDTLMRLFLRGEGSLPLRGADTVSTCSLDLSRPGGGGSNRLELPLERKARTGSATRLDRLEDDRLSIGDTRSVDSLENGDVISLLDTPSSSASTEPQLHVKPWVVGKSGGLTLDLSHLQAYEGGESGSQTPGSMPSTPSPLETSKPFPGGTGDRDASSSLTEDSFLFSDNISLGESFNNTERAEEELCTMLLEIVLCVMWRGVEGSDDSAWLERGQVFSALTKLGTANELLLPVDQIKLSLMERMLEWAVSDNREASAATLPQHTENAVRLLHMVQDFLQAEGLVNPSLWTEKVLEETVTLMDSLMVWYSAGTQWFQLSQVGLRLLMGFMVCAMATAKLNGILQTKEVSSQDEACYLLGKVEGILRRSVKEQTEETYSFLVPLLRTLLSKVHRLLYMELHLPQLPDTNGSPSFFEDFQLYCNSPEWRVYLDKYIIPYMKQYEIETFSQGHETMALYWKECYEAFMVSLHKRERERGESKIRFQEQFVEPFTRRGRQENLRYNSMLKQQHSQNSATLRQWKAARRGLVCERGPWADRQQDEMHWRVSSAENFSRMRLKLVRNYNFDPHREASALRDNLGVHQQRVNPESLLLEAVKQVKVSDLEDDILELPEDDPAAANNQAEAEEAGQKEKLVLWEDCELVTVVDVVPGRLELTTQHIYFYDSSQEKEEGVGHDFKWPLSQIREVHLRRYNLRRSALEIFLIDQTNYFLNFKKEVRNKVYSRMLLLRSLSLYGTRSPQELLKASGLTQKWVNREISNFDYLMQLNTIAGRTYNNLAQYPVFPWILADYTSEELDLSDPRVFRDLSKPVAVLNDRNAKAVREKYESFEDPTGTIDRFHYGTHYSNAAGVMHYLIRVEPFTSLHIQLQSGRFDCADRQFHSIPATWQTLMDNPNDVKELIPEFFYFPEFLENQNGFDLGRLQISKERVNDVILPKWAKSPEDFIYKHRKALESEYVSAHLHEWIDLIFGYKQRGPAAVEALNVFYYCTYEGAVDLDAITDEKERKALEGMISNFGQTPCQLLKEPHPVRLSQEEVEKRKAQLDSCPLSMFEHLSDLKSFFVEGISDKVPLVKAVVPKNQSHSFITQGSPDTMVTVSQNCLVGTHGWLPYNKNISNYFTFIKDPTVSNSKTQRFLSGPFAPGVEVTAGLFVVSHDGKLLFSGGHWDNSLRVTSLVKGKTVGQHIRHMDIVTCLSTDHCGIHLISGSRDTTCMVWQVLQQGGAPVGLYPKPVQVLYGHKDEVVSVSISTELDMAVSGSRDGTVIIHTVRRGQYMRCLRPPCDSSLPLSILHLAVSWEGHLLVHTCLEGKATLKDKNALHLYSVNGKHLCSEPLMEQVTDMCVSGEYVVIGSEQGYMSIRDLYSLSLCTEPMAMRVPVRCVSVTKEQSHVLVGLEDGKLIIVGVGKPPEMRSGQITRKLWGSSKKLTQISSGETVYNI</sequence>
<dbReference type="Pfam" id="PF15787">
    <property type="entry name" value="DUF4704"/>
    <property type="match status" value="1"/>
</dbReference>
<evidence type="ECO:0000256" key="7">
    <source>
        <dbReference type="PROSITE-ProRule" id="PRU00221"/>
    </source>
</evidence>
<comment type="subcellular location">
    <subcellularLocation>
        <location evidence="1">Endoplasmic reticulum</location>
    </subcellularLocation>
</comment>
<keyword evidence="4" id="KW-0677">Repeat</keyword>
<dbReference type="Gene3D" id="2.30.29.30">
    <property type="entry name" value="Pleckstrin-homology domain (PH domain)/Phosphotyrosine-binding domain (PTB)"/>
    <property type="match status" value="1"/>
</dbReference>
<dbReference type="Proteomes" id="UP000472265">
    <property type="component" value="Chromosome 24"/>
</dbReference>
<dbReference type="CDD" id="cd06071">
    <property type="entry name" value="Beach"/>
    <property type="match status" value="1"/>
</dbReference>
<evidence type="ECO:0000256" key="4">
    <source>
        <dbReference type="ARBA" id="ARBA00022737"/>
    </source>
</evidence>
<evidence type="ECO:0000256" key="5">
    <source>
        <dbReference type="ARBA" id="ARBA00022824"/>
    </source>
</evidence>
<dbReference type="InterPro" id="IPR046852">
    <property type="entry name" value="Neurobeachin_a-sol"/>
</dbReference>
<feature type="domain" description="BEACH-type PH" evidence="10">
    <location>
        <begin position="1897"/>
        <end position="1994"/>
    </location>
</feature>
<dbReference type="PANTHER" id="PTHR13743">
    <property type="entry name" value="BEIGE/BEACH-RELATED"/>
    <property type="match status" value="1"/>
</dbReference>
<comment type="similarity">
    <text evidence="2">Belongs to the WD repeat neurobeachin family.</text>
</comment>
<dbReference type="InterPro" id="IPR050865">
    <property type="entry name" value="BEACH_Domain"/>
</dbReference>
<dbReference type="InterPro" id="IPR015943">
    <property type="entry name" value="WD40/YVTN_repeat-like_dom_sf"/>
</dbReference>
<evidence type="ECO:0000256" key="8">
    <source>
        <dbReference type="SAM" id="MobiDB-lite"/>
    </source>
</evidence>
<dbReference type="InterPro" id="IPR013320">
    <property type="entry name" value="ConA-like_dom_sf"/>
</dbReference>
<dbReference type="Pfam" id="PF14844">
    <property type="entry name" value="PH_BEACH"/>
    <property type="match status" value="1"/>
</dbReference>
<evidence type="ECO:0000256" key="6">
    <source>
        <dbReference type="ARBA" id="ARBA00068540"/>
    </source>
</evidence>
<dbReference type="Pfam" id="PF16057">
    <property type="entry name" value="DUF4800"/>
    <property type="match status" value="1"/>
</dbReference>
<dbReference type="Pfam" id="PF02138">
    <property type="entry name" value="Beach"/>
    <property type="match status" value="1"/>
</dbReference>
<dbReference type="InterPro" id="IPR001680">
    <property type="entry name" value="WD40_rpt"/>
</dbReference>
<evidence type="ECO:0000259" key="9">
    <source>
        <dbReference type="PROSITE" id="PS50197"/>
    </source>
</evidence>
<evidence type="ECO:0000259" key="10">
    <source>
        <dbReference type="PROSITE" id="PS51783"/>
    </source>
</evidence>
<dbReference type="GO" id="GO:0016020">
    <property type="term" value="C:membrane"/>
    <property type="evidence" value="ECO:0007669"/>
    <property type="project" value="TreeGrafter"/>
</dbReference>
<dbReference type="InterPro" id="IPR011993">
    <property type="entry name" value="PH-like_dom_sf"/>
</dbReference>
<dbReference type="InterPro" id="IPR036372">
    <property type="entry name" value="BEACH_dom_sf"/>
</dbReference>
<keyword evidence="12" id="KW-1185">Reference proteome</keyword>
<keyword evidence="5" id="KW-0256">Endoplasmic reticulum</keyword>
<dbReference type="InterPro" id="IPR000409">
    <property type="entry name" value="BEACH_dom"/>
</dbReference>
<dbReference type="PROSITE" id="PS50082">
    <property type="entry name" value="WD_REPEATS_2"/>
    <property type="match status" value="1"/>
</dbReference>
<reference evidence="11" key="1">
    <citation type="submission" date="2021-04" db="EMBL/GenBank/DDBJ databases">
        <authorList>
            <consortium name="Wellcome Sanger Institute Data Sharing"/>
        </authorList>
    </citation>
    <scope>NUCLEOTIDE SEQUENCE [LARGE SCALE GENOMIC DNA]</scope>
</reference>
<evidence type="ECO:0000313" key="11">
    <source>
        <dbReference type="Ensembl" id="ENSSAUP00010068160.1"/>
    </source>
</evidence>
<dbReference type="SMART" id="SM00320">
    <property type="entry name" value="WD40"/>
    <property type="match status" value="3"/>
</dbReference>
<dbReference type="InterPro" id="IPR023362">
    <property type="entry name" value="PH-BEACH_dom"/>
</dbReference>
<dbReference type="PROSITE" id="PS51783">
    <property type="entry name" value="PH_BEACH"/>
    <property type="match status" value="1"/>
</dbReference>
<dbReference type="Pfam" id="PF20425">
    <property type="entry name" value="Neurobeachin"/>
    <property type="match status" value="1"/>
</dbReference>
<gene>
    <name evidence="11" type="primary">NBEAL1</name>
    <name evidence="11" type="synonym">nbeal1</name>
</gene>
<feature type="region of interest" description="Disordered" evidence="8">
    <location>
        <begin position="722"/>
        <end position="745"/>
    </location>
</feature>
<dbReference type="GO" id="GO:0005829">
    <property type="term" value="C:cytosol"/>
    <property type="evidence" value="ECO:0007669"/>
    <property type="project" value="TreeGrafter"/>
</dbReference>
<dbReference type="Pfam" id="PF20426">
    <property type="entry name" value="NBCH_WD40"/>
    <property type="match status" value="1"/>
</dbReference>
<proteinExistence type="inferred from homology"/>
<dbReference type="Gene3D" id="2.130.10.10">
    <property type="entry name" value="YVTN repeat-like/Quinoprotein amine dehydrogenase"/>
    <property type="match status" value="1"/>
</dbReference>
<dbReference type="PROSITE" id="PS50197">
    <property type="entry name" value="BEACH"/>
    <property type="match status" value="1"/>
</dbReference>
<feature type="compositionally biased region" description="Polar residues" evidence="8">
    <location>
        <begin position="1397"/>
        <end position="1412"/>
    </location>
</feature>
<feature type="repeat" description="WD" evidence="7">
    <location>
        <begin position="2501"/>
        <end position="2542"/>
    </location>
</feature>
<dbReference type="SUPFAM" id="SSF50729">
    <property type="entry name" value="PH domain-like"/>
    <property type="match status" value="1"/>
</dbReference>
<dbReference type="InterPro" id="IPR016024">
    <property type="entry name" value="ARM-type_fold"/>
</dbReference>
<accession>A0A671YZJ8</accession>
<evidence type="ECO:0000256" key="2">
    <source>
        <dbReference type="ARBA" id="ARBA00008498"/>
    </source>
</evidence>
<dbReference type="SUPFAM" id="SSF81837">
    <property type="entry name" value="BEACH domain"/>
    <property type="match status" value="1"/>
</dbReference>
<dbReference type="SMART" id="SM01026">
    <property type="entry name" value="Beach"/>
    <property type="match status" value="1"/>
</dbReference>
<feature type="compositionally biased region" description="Pro residues" evidence="8">
    <location>
        <begin position="725"/>
        <end position="735"/>
    </location>
</feature>
<dbReference type="FunFam" id="1.10.1540.10:FF:000001">
    <property type="entry name" value="neurobeachin isoform X1"/>
    <property type="match status" value="1"/>
</dbReference>
<name>A0A671YZJ8_SPAAU</name>
<keyword evidence="3 7" id="KW-0853">WD repeat</keyword>
<dbReference type="CDD" id="cd01201">
    <property type="entry name" value="PH_BEACH"/>
    <property type="match status" value="1"/>
</dbReference>
<dbReference type="GO" id="GO:0005783">
    <property type="term" value="C:endoplasmic reticulum"/>
    <property type="evidence" value="ECO:0007669"/>
    <property type="project" value="UniProtKB-SubCell"/>
</dbReference>
<dbReference type="GO" id="GO:0019901">
    <property type="term" value="F:protein kinase binding"/>
    <property type="evidence" value="ECO:0007669"/>
    <property type="project" value="TreeGrafter"/>
</dbReference>
<dbReference type="InterPro" id="IPR031570">
    <property type="entry name" value="NBEA/BDCP_DUF4704"/>
</dbReference>
<dbReference type="Gene3D" id="1.10.1540.10">
    <property type="entry name" value="BEACH domain"/>
    <property type="match status" value="1"/>
</dbReference>
<dbReference type="FunFam" id="2.130.10.10:FF:001375">
    <property type="entry name" value="Neurobeachin-like protein 2"/>
    <property type="match status" value="1"/>
</dbReference>
<dbReference type="GO" id="GO:0008104">
    <property type="term" value="P:intracellular protein localization"/>
    <property type="evidence" value="ECO:0007669"/>
    <property type="project" value="TreeGrafter"/>
</dbReference>
<protein>
    <recommendedName>
        <fullName evidence="6">Neurobeachin-like protein 2</fullName>
    </recommendedName>
</protein>
<feature type="region of interest" description="Disordered" evidence="8">
    <location>
        <begin position="1392"/>
        <end position="1429"/>
    </location>
</feature>
<evidence type="ECO:0000256" key="3">
    <source>
        <dbReference type="ARBA" id="ARBA00022574"/>
    </source>
</evidence>
<evidence type="ECO:0000313" key="12">
    <source>
        <dbReference type="Proteomes" id="UP000472265"/>
    </source>
</evidence>
<dbReference type="SUPFAM" id="SSF49899">
    <property type="entry name" value="Concanavalin A-like lectins/glucanases"/>
    <property type="match status" value="1"/>
</dbReference>
<evidence type="ECO:0000256" key="1">
    <source>
        <dbReference type="ARBA" id="ARBA00004240"/>
    </source>
</evidence>
<dbReference type="GO" id="GO:0030099">
    <property type="term" value="P:myeloid cell differentiation"/>
    <property type="evidence" value="ECO:0007669"/>
    <property type="project" value="UniProtKB-ARBA"/>
</dbReference>
<dbReference type="InterPro" id="IPR046851">
    <property type="entry name" value="NBCH_WD40"/>
</dbReference>
<dbReference type="Ensembl" id="ENSSAUT00010071335.1">
    <property type="protein sequence ID" value="ENSSAUP00010068160.1"/>
    <property type="gene ID" value="ENSSAUG00010027079.1"/>
</dbReference>
<dbReference type="PANTHER" id="PTHR13743:SF115">
    <property type="entry name" value="NEUROBEACHIN-LIKE PROTEIN 1"/>
    <property type="match status" value="1"/>
</dbReference>
<dbReference type="GeneTree" id="ENSGT00940000155041"/>
<dbReference type="InterPro" id="IPR036322">
    <property type="entry name" value="WD40_repeat_dom_sf"/>
</dbReference>
<organism evidence="11 12">
    <name type="scientific">Sparus aurata</name>
    <name type="common">Gilthead sea bream</name>
    <dbReference type="NCBI Taxonomy" id="8175"/>
    <lineage>
        <taxon>Eukaryota</taxon>
        <taxon>Metazoa</taxon>
        <taxon>Chordata</taxon>
        <taxon>Craniata</taxon>
        <taxon>Vertebrata</taxon>
        <taxon>Euteleostomi</taxon>
        <taxon>Actinopterygii</taxon>
        <taxon>Neopterygii</taxon>
        <taxon>Teleostei</taxon>
        <taxon>Neoteleostei</taxon>
        <taxon>Acanthomorphata</taxon>
        <taxon>Eupercaria</taxon>
        <taxon>Spariformes</taxon>
        <taxon>Sparidae</taxon>
        <taxon>Sparus</taxon>
    </lineage>
</organism>
<feature type="domain" description="BEACH" evidence="9">
    <location>
        <begin position="2005"/>
        <end position="2297"/>
    </location>
</feature>